<accession>A0ACB1A432</accession>
<proteinExistence type="predicted"/>
<evidence type="ECO:0000313" key="2">
    <source>
        <dbReference type="Proteomes" id="UP001497535"/>
    </source>
</evidence>
<protein>
    <submittedName>
        <fullName evidence="1">Uncharacterized protein</fullName>
    </submittedName>
</protein>
<comment type="caution">
    <text evidence="1">The sequence shown here is derived from an EMBL/GenBank/DDBJ whole genome shotgun (WGS) entry which is preliminary data.</text>
</comment>
<gene>
    <name evidence="1" type="ORF">MENTE1834_LOCUS32473</name>
</gene>
<sequence>MNYPFSINYLSPSERLKLESGLYLDPDLDFSWIQSPDQGIFQRSIFQRL</sequence>
<name>A0ACB1A432_MELEN</name>
<reference evidence="1" key="1">
    <citation type="submission" date="2023-11" db="EMBL/GenBank/DDBJ databases">
        <authorList>
            <person name="Poullet M."/>
        </authorList>
    </citation>
    <scope>NUCLEOTIDE SEQUENCE</scope>
    <source>
        <strain evidence="1">E1834</strain>
    </source>
</reference>
<evidence type="ECO:0000313" key="1">
    <source>
        <dbReference type="EMBL" id="CAK5085043.1"/>
    </source>
</evidence>
<keyword evidence="2" id="KW-1185">Reference proteome</keyword>
<dbReference type="EMBL" id="CAVMJV010000056">
    <property type="protein sequence ID" value="CAK5085043.1"/>
    <property type="molecule type" value="Genomic_DNA"/>
</dbReference>
<dbReference type="Proteomes" id="UP001497535">
    <property type="component" value="Unassembled WGS sequence"/>
</dbReference>
<organism evidence="1 2">
    <name type="scientific">Meloidogyne enterolobii</name>
    <name type="common">Root-knot nematode worm</name>
    <name type="synonym">Meloidogyne mayaguensis</name>
    <dbReference type="NCBI Taxonomy" id="390850"/>
    <lineage>
        <taxon>Eukaryota</taxon>
        <taxon>Metazoa</taxon>
        <taxon>Ecdysozoa</taxon>
        <taxon>Nematoda</taxon>
        <taxon>Chromadorea</taxon>
        <taxon>Rhabditida</taxon>
        <taxon>Tylenchina</taxon>
        <taxon>Tylenchomorpha</taxon>
        <taxon>Tylenchoidea</taxon>
        <taxon>Meloidogynidae</taxon>
        <taxon>Meloidogyninae</taxon>
        <taxon>Meloidogyne</taxon>
    </lineage>
</organism>